<keyword evidence="2" id="KW-0472">Membrane</keyword>
<feature type="transmembrane region" description="Helical" evidence="2">
    <location>
        <begin position="83"/>
        <end position="107"/>
    </location>
</feature>
<keyword evidence="4" id="KW-1185">Reference proteome</keyword>
<dbReference type="InterPro" id="IPR003744">
    <property type="entry name" value="YhhQ"/>
</dbReference>
<dbReference type="Proteomes" id="UP000018769">
    <property type="component" value="Chromosome I"/>
</dbReference>
<feature type="transmembrane region" description="Helical" evidence="2">
    <location>
        <begin position="159"/>
        <end position="183"/>
    </location>
</feature>
<dbReference type="OrthoDB" id="17701at2"/>
<accession>V6DG94</accession>
<dbReference type="eggNOG" id="COG1738">
    <property type="taxonomic scope" value="Bacteria"/>
</dbReference>
<evidence type="ECO:0000256" key="1">
    <source>
        <dbReference type="NCBIfam" id="TIGR00697"/>
    </source>
</evidence>
<reference evidence="3 4" key="1">
    <citation type="journal article" date="2015" name="Biol. Direct">
        <title>Babela massiliensis, a representative of a widespread bacterial phylum with unusual adaptations to parasitism in amoebae.</title>
        <authorList>
            <person name="Pagnier I."/>
            <person name="Yutin N."/>
            <person name="Croce O."/>
            <person name="Makarova K.S."/>
            <person name="Wolf Y.I."/>
            <person name="Benamar S."/>
            <person name="Raoult D."/>
            <person name="Koonin E.V."/>
            <person name="La Scola B."/>
        </authorList>
    </citation>
    <scope>NUCLEOTIDE SEQUENCE [LARGE SCALE GENOMIC DNA]</scope>
    <source>
        <strain evidence="4">BABL1</strain>
    </source>
</reference>
<feature type="transmembrane region" description="Helical" evidence="2">
    <location>
        <begin position="119"/>
        <end position="138"/>
    </location>
</feature>
<evidence type="ECO:0000313" key="3">
    <source>
        <dbReference type="EMBL" id="CDK30569.1"/>
    </source>
</evidence>
<feature type="transmembrane region" description="Helical" evidence="2">
    <location>
        <begin position="49"/>
        <end position="71"/>
    </location>
</feature>
<gene>
    <name evidence="3" type="ORF">BABL1_gene_447</name>
</gene>
<dbReference type="AlphaFoldDB" id="V6DG94"/>
<dbReference type="NCBIfam" id="TIGR00697">
    <property type="entry name" value="queuosine precursor transporter"/>
    <property type="match status" value="1"/>
</dbReference>
<evidence type="ECO:0000256" key="2">
    <source>
        <dbReference type="SAM" id="Phobius"/>
    </source>
</evidence>
<dbReference type="PANTHER" id="PTHR34300:SF2">
    <property type="entry name" value="QUEUOSINE PRECURSOR TRANSPORTER-RELATED"/>
    <property type="match status" value="1"/>
</dbReference>
<dbReference type="HOGENOM" id="CLU_075503_2_2_7"/>
<feature type="transmembrane region" description="Helical" evidence="2">
    <location>
        <begin position="195"/>
        <end position="219"/>
    </location>
</feature>
<feature type="transmembrane region" description="Helical" evidence="2">
    <location>
        <begin position="6"/>
        <end position="21"/>
    </location>
</feature>
<keyword evidence="2" id="KW-0812">Transmembrane</keyword>
<sequence>MNELVFFLYILIISSSLLISLKISKEALISIICLQAILVNLFVTKEIPIFGLLATASDAIAVGITLGLNLLQEYFGKIEAQKTIWISFFCAIFYSIVSKLHVLYIPANENISVSNCFDIILNSTLRLIMASLIVYIIVQNIDCQLYSYLNKKFKNRYFILRNYGSTFITQFLDTLLFSFLGLYKLNSNFSSINTIVQIIIVSYTIKLIVIFIATPYLALSKKIINISKT</sequence>
<feature type="transmembrane region" description="Helical" evidence="2">
    <location>
        <begin position="28"/>
        <end position="43"/>
    </location>
</feature>
<name>V6DG94_9BACT</name>
<protein>
    <recommendedName>
        <fullName evidence="1">Queuosine precursor transporter</fullName>
    </recommendedName>
</protein>
<evidence type="ECO:0000313" key="4">
    <source>
        <dbReference type="Proteomes" id="UP000018769"/>
    </source>
</evidence>
<dbReference type="EMBL" id="HG793133">
    <property type="protein sequence ID" value="CDK30569.1"/>
    <property type="molecule type" value="Genomic_DNA"/>
</dbReference>
<organism evidence="3 4">
    <name type="scientific">Candidatus Babela massiliensis</name>
    <dbReference type="NCBI Taxonomy" id="673862"/>
    <lineage>
        <taxon>Bacteria</taxon>
        <taxon>Candidatus Babelota</taxon>
        <taxon>Candidatus Babeliae</taxon>
        <taxon>Candidatus Babeliales</taxon>
        <taxon>Candidatus Babeliaceae</taxon>
        <taxon>Candidatus Babela</taxon>
    </lineage>
</organism>
<dbReference type="KEGG" id="dpb:BABL1_gene_447"/>
<dbReference type="Pfam" id="PF02592">
    <property type="entry name" value="Vut_1"/>
    <property type="match status" value="1"/>
</dbReference>
<dbReference type="RefSeq" id="WP_023791905.1">
    <property type="nucleotide sequence ID" value="NC_023003.1"/>
</dbReference>
<keyword evidence="2" id="KW-1133">Transmembrane helix</keyword>
<proteinExistence type="predicted"/>
<dbReference type="PANTHER" id="PTHR34300">
    <property type="entry name" value="QUEUOSINE PRECURSOR TRANSPORTER-RELATED"/>
    <property type="match status" value="1"/>
</dbReference>
<dbReference type="STRING" id="673862.BABL1_gene_447"/>